<accession>A0A7T2WYW6</accession>
<gene>
    <name evidence="1" type="ORF">I6G56_03195</name>
</gene>
<dbReference type="EMBL" id="CP065686">
    <property type="protein sequence ID" value="QPS44128.1"/>
    <property type="molecule type" value="Genomic_DNA"/>
</dbReference>
<evidence type="ECO:0000313" key="2">
    <source>
        <dbReference type="Proteomes" id="UP000594943"/>
    </source>
</evidence>
<sequence>MESEYARFVSFLRFECRIISRISVFPARIQSPPGRVPVAISLIRCVRNERSHAETPLGRLVYAQGLANRA</sequence>
<protein>
    <submittedName>
        <fullName evidence="1">Uncharacterized protein</fullName>
    </submittedName>
</protein>
<dbReference type="AlphaFoldDB" id="A0A7T2WYW6"/>
<dbReference type="KEGG" id="bhg:I6G56_03195"/>
<proteinExistence type="predicted"/>
<evidence type="ECO:0000313" key="1">
    <source>
        <dbReference type="EMBL" id="QPS44128.1"/>
    </source>
</evidence>
<dbReference type="RefSeq" id="WP_144411956.1">
    <property type="nucleotide sequence ID" value="NZ_CP013380.1"/>
</dbReference>
<organism evidence="1 2">
    <name type="scientific">Burkholderia humptydooensis</name>
    <dbReference type="NCBI Taxonomy" id="430531"/>
    <lineage>
        <taxon>Bacteria</taxon>
        <taxon>Pseudomonadati</taxon>
        <taxon>Pseudomonadota</taxon>
        <taxon>Betaproteobacteria</taxon>
        <taxon>Burkholderiales</taxon>
        <taxon>Burkholderiaceae</taxon>
        <taxon>Burkholderia</taxon>
        <taxon>pseudomallei group</taxon>
    </lineage>
</organism>
<name>A0A7T2WYW6_9BURK</name>
<reference evidence="1 2" key="1">
    <citation type="submission" date="2020-12" db="EMBL/GenBank/DDBJ databases">
        <title>FDA dAtabase for Regulatory Grade micrObial Sequences (FDA-ARGOS): Supporting development and validation of Infectious Disease Dx tests.</title>
        <authorList>
            <person name="Nelson B."/>
            <person name="Plummer A."/>
            <person name="Tallon L."/>
            <person name="Sadzewicz L."/>
            <person name="Zhao X."/>
            <person name="Boylan J."/>
            <person name="Ott S."/>
            <person name="Bowen H."/>
            <person name="Vavikolanu K."/>
            <person name="Mehta A."/>
            <person name="Aluvathingal J."/>
            <person name="Nadendla S."/>
            <person name="Myers T."/>
            <person name="Yan Y."/>
            <person name="Sichtig H."/>
        </authorList>
    </citation>
    <scope>NUCLEOTIDE SEQUENCE [LARGE SCALE GENOMIC DNA]</scope>
    <source>
        <strain evidence="1 2">FDAARGOS_899</strain>
    </source>
</reference>
<dbReference type="Proteomes" id="UP000594943">
    <property type="component" value="Chromosome 1"/>
</dbReference>